<dbReference type="GO" id="GO:0005737">
    <property type="term" value="C:cytoplasm"/>
    <property type="evidence" value="ECO:0007669"/>
    <property type="project" value="UniProtKB-SubCell"/>
</dbReference>
<dbReference type="GO" id="GO:1990904">
    <property type="term" value="C:ribonucleoprotein complex"/>
    <property type="evidence" value="ECO:0007669"/>
    <property type="project" value="UniProtKB-KW"/>
</dbReference>
<keyword evidence="3" id="KW-0217">Developmental protein</keyword>
<dbReference type="InterPro" id="IPR045877">
    <property type="entry name" value="ZFP36-like"/>
</dbReference>
<evidence type="ECO:0000256" key="8">
    <source>
        <dbReference type="ARBA" id="ARBA00022833"/>
    </source>
</evidence>
<keyword evidence="9" id="KW-0694">RNA-binding</keyword>
<reference evidence="15" key="1">
    <citation type="submission" date="2016-11" db="EMBL/GenBank/DDBJ databases">
        <title>Venom-gland transcriptomics and venom proteomics of the black-back scorpion (Hadrurus spadix) reveal detectability challenges and an unexplored realm of animal toxin diversity.</title>
        <authorList>
            <person name="Rokyta D.R."/>
            <person name="Ward M.J."/>
        </authorList>
    </citation>
    <scope>NUCLEOTIDE SEQUENCE</scope>
    <source>
        <tissue evidence="15">Venom gland</tissue>
    </source>
</reference>
<evidence type="ECO:0000256" key="12">
    <source>
        <dbReference type="PROSITE-ProRule" id="PRU00723"/>
    </source>
</evidence>
<evidence type="ECO:0000256" key="4">
    <source>
        <dbReference type="ARBA" id="ARBA00022490"/>
    </source>
</evidence>
<evidence type="ECO:0000256" key="10">
    <source>
        <dbReference type="ARBA" id="ARBA00023242"/>
    </source>
</evidence>
<dbReference type="GO" id="GO:0003729">
    <property type="term" value="F:mRNA binding"/>
    <property type="evidence" value="ECO:0007669"/>
    <property type="project" value="InterPro"/>
</dbReference>
<comment type="subcellular location">
    <subcellularLocation>
        <location evidence="2">Cytoplasm</location>
    </subcellularLocation>
    <subcellularLocation>
        <location evidence="1">Nucleus</location>
    </subcellularLocation>
</comment>
<organism evidence="15">
    <name type="scientific">Hadrurus spadix</name>
    <dbReference type="NCBI Taxonomy" id="141984"/>
    <lineage>
        <taxon>Eukaryota</taxon>
        <taxon>Metazoa</taxon>
        <taxon>Ecdysozoa</taxon>
        <taxon>Arthropoda</taxon>
        <taxon>Chelicerata</taxon>
        <taxon>Arachnida</taxon>
        <taxon>Scorpiones</taxon>
        <taxon>Iurida</taxon>
        <taxon>Iuroidea</taxon>
        <taxon>Hadrurus</taxon>
    </lineage>
</organism>
<feature type="region of interest" description="Disordered" evidence="13">
    <location>
        <begin position="24"/>
        <end position="101"/>
    </location>
</feature>
<dbReference type="SUPFAM" id="SSF90229">
    <property type="entry name" value="CCCH zinc finger"/>
    <property type="match status" value="2"/>
</dbReference>
<dbReference type="AlphaFoldDB" id="A0A1W7R929"/>
<dbReference type="FunFam" id="4.10.1000.10:FF:000001">
    <property type="entry name" value="zinc finger CCCH domain-containing protein 15-like"/>
    <property type="match status" value="1"/>
</dbReference>
<dbReference type="InterPro" id="IPR036855">
    <property type="entry name" value="Znf_CCCH_sf"/>
</dbReference>
<feature type="compositionally biased region" description="Polar residues" evidence="13">
    <location>
        <begin position="38"/>
        <end position="47"/>
    </location>
</feature>
<feature type="compositionally biased region" description="Basic and acidic residues" evidence="13">
    <location>
        <begin position="72"/>
        <end position="89"/>
    </location>
</feature>
<evidence type="ECO:0000256" key="2">
    <source>
        <dbReference type="ARBA" id="ARBA00004496"/>
    </source>
</evidence>
<protein>
    <submittedName>
        <fullName evidence="15">Zinc finger protein 36, C3H1 type-like 2-A</fullName>
    </submittedName>
</protein>
<feature type="compositionally biased region" description="Polar residues" evidence="13">
    <location>
        <begin position="216"/>
        <end position="225"/>
    </location>
</feature>
<evidence type="ECO:0000256" key="3">
    <source>
        <dbReference type="ARBA" id="ARBA00022473"/>
    </source>
</evidence>
<dbReference type="EMBL" id="GFAH01000743">
    <property type="protein sequence ID" value="JAV47646.1"/>
    <property type="molecule type" value="Transcribed_RNA"/>
</dbReference>
<dbReference type="SMART" id="SM00356">
    <property type="entry name" value="ZnF_C3H1"/>
    <property type="match status" value="2"/>
</dbReference>
<feature type="compositionally biased region" description="Low complexity" evidence="13">
    <location>
        <begin position="227"/>
        <end position="238"/>
    </location>
</feature>
<keyword evidence="6" id="KW-0677">Repeat</keyword>
<evidence type="ECO:0000256" key="1">
    <source>
        <dbReference type="ARBA" id="ARBA00004123"/>
    </source>
</evidence>
<proteinExistence type="predicted"/>
<feature type="compositionally biased region" description="Polar residues" evidence="13">
    <location>
        <begin position="90"/>
        <end position="101"/>
    </location>
</feature>
<keyword evidence="7 12" id="KW-0863">Zinc-finger</keyword>
<dbReference type="GO" id="GO:0005634">
    <property type="term" value="C:nucleus"/>
    <property type="evidence" value="ECO:0007669"/>
    <property type="project" value="UniProtKB-SubCell"/>
</dbReference>
<feature type="domain" description="C3H1-type" evidence="14">
    <location>
        <begin position="104"/>
        <end position="132"/>
    </location>
</feature>
<dbReference type="PANTHER" id="PTHR12547:SF18">
    <property type="entry name" value="PROTEIN TIS11"/>
    <property type="match status" value="1"/>
</dbReference>
<evidence type="ECO:0000256" key="11">
    <source>
        <dbReference type="ARBA" id="ARBA00023274"/>
    </source>
</evidence>
<keyword evidence="8 12" id="KW-0862">Zinc</keyword>
<feature type="domain" description="C3H1-type" evidence="14">
    <location>
        <begin position="142"/>
        <end position="170"/>
    </location>
</feature>
<evidence type="ECO:0000256" key="7">
    <source>
        <dbReference type="ARBA" id="ARBA00022771"/>
    </source>
</evidence>
<sequence>MSTAMVSAFYDYGDNIYKHRSISSQHSNQFSERRSMGSPASLQSLRRTASVAPAVRSEAKSTTNTCSSPTSEQHRKLDRSLSEPVDRSRGQTASISSNQANSSRYKTELCRPYEESGTCKYGEKCQFAHGAHELRTLVRHPKYKTELCRTFHSTGFCPYGPRCHFIHNSEETKKHLLTHLQTAGMQSVRPNGETVVCHQSPAVSSPPSRPKALSIGSYSLGSTGDLSPPSSVSGSPTSPNSFFVDDQFAVFSPIQPEYNNTSGQYRNFSAFTNDLVLDIYRDQLAYAVEHSPPSPVESLGSELESLSLGGSPVPATCSSPLDVSRNLPRLPIFSRLANPDSD</sequence>
<evidence type="ECO:0000256" key="6">
    <source>
        <dbReference type="ARBA" id="ARBA00022737"/>
    </source>
</evidence>
<dbReference type="InterPro" id="IPR000571">
    <property type="entry name" value="Znf_CCCH"/>
</dbReference>
<dbReference type="FunFam" id="4.10.1000.10:FF:000002">
    <property type="entry name" value="Zinc finger protein 36, C3H1 type-like 1"/>
    <property type="match status" value="1"/>
</dbReference>
<evidence type="ECO:0000313" key="15">
    <source>
        <dbReference type="EMBL" id="JAV47646.1"/>
    </source>
</evidence>
<feature type="zinc finger region" description="C3H1-type" evidence="12">
    <location>
        <begin position="142"/>
        <end position="170"/>
    </location>
</feature>
<dbReference type="Pfam" id="PF00642">
    <property type="entry name" value="zf-CCCH"/>
    <property type="match status" value="2"/>
</dbReference>
<dbReference type="InterPro" id="IPR007635">
    <property type="entry name" value="Tis11B_N"/>
</dbReference>
<evidence type="ECO:0000256" key="13">
    <source>
        <dbReference type="SAM" id="MobiDB-lite"/>
    </source>
</evidence>
<feature type="compositionally biased region" description="Polar residues" evidence="13">
    <location>
        <begin position="60"/>
        <end position="71"/>
    </location>
</feature>
<accession>A0A1W7R929</accession>
<keyword evidence="10" id="KW-0539">Nucleus</keyword>
<dbReference type="PANTHER" id="PTHR12547">
    <property type="entry name" value="CCCH ZINC FINGER/TIS11-RELATED"/>
    <property type="match status" value="1"/>
</dbReference>
<keyword evidence="11" id="KW-0687">Ribonucleoprotein</keyword>
<feature type="region of interest" description="Disordered" evidence="13">
    <location>
        <begin position="197"/>
        <end position="238"/>
    </location>
</feature>
<keyword evidence="4" id="KW-0963">Cytoplasm</keyword>
<dbReference type="Pfam" id="PF04553">
    <property type="entry name" value="Tis11B_N"/>
    <property type="match status" value="1"/>
</dbReference>
<evidence type="ECO:0000259" key="14">
    <source>
        <dbReference type="PROSITE" id="PS50103"/>
    </source>
</evidence>
<evidence type="ECO:0000256" key="9">
    <source>
        <dbReference type="ARBA" id="ARBA00022884"/>
    </source>
</evidence>
<dbReference type="PROSITE" id="PS50103">
    <property type="entry name" value="ZF_C3H1"/>
    <property type="match status" value="2"/>
</dbReference>
<feature type="zinc finger region" description="C3H1-type" evidence="12">
    <location>
        <begin position="104"/>
        <end position="132"/>
    </location>
</feature>
<dbReference type="GO" id="GO:0008270">
    <property type="term" value="F:zinc ion binding"/>
    <property type="evidence" value="ECO:0007669"/>
    <property type="project" value="UniProtKB-KW"/>
</dbReference>
<evidence type="ECO:0000256" key="5">
    <source>
        <dbReference type="ARBA" id="ARBA00022723"/>
    </source>
</evidence>
<keyword evidence="5 12" id="KW-0479">Metal-binding</keyword>
<dbReference type="Gene3D" id="4.10.1000.10">
    <property type="entry name" value="Zinc finger, CCCH-type"/>
    <property type="match status" value="2"/>
</dbReference>
<name>A0A1W7R929_9SCOR</name>